<protein>
    <submittedName>
        <fullName evidence="2">Uncharacterized protein</fullName>
    </submittedName>
</protein>
<dbReference type="OrthoDB" id="8191639at2759"/>
<organism evidence="2 3">
    <name type="scientific">Sphagnurus paluster</name>
    <dbReference type="NCBI Taxonomy" id="117069"/>
    <lineage>
        <taxon>Eukaryota</taxon>
        <taxon>Fungi</taxon>
        <taxon>Dikarya</taxon>
        <taxon>Basidiomycota</taxon>
        <taxon>Agaricomycotina</taxon>
        <taxon>Agaricomycetes</taxon>
        <taxon>Agaricomycetidae</taxon>
        <taxon>Agaricales</taxon>
        <taxon>Tricholomatineae</taxon>
        <taxon>Lyophyllaceae</taxon>
        <taxon>Sphagnurus</taxon>
    </lineage>
</organism>
<evidence type="ECO:0000313" key="3">
    <source>
        <dbReference type="Proteomes" id="UP000717328"/>
    </source>
</evidence>
<comment type="caution">
    <text evidence="2">The sequence shown here is derived from an EMBL/GenBank/DDBJ whole genome shotgun (WGS) entry which is preliminary data.</text>
</comment>
<accession>A0A9P7FXR1</accession>
<evidence type="ECO:0000256" key="1">
    <source>
        <dbReference type="SAM" id="Phobius"/>
    </source>
</evidence>
<sequence length="749" mass="82463">MPNTARKPVPLRTVEAMVYDASQPGYNPQAYMKDSVIPTPTSASQLLSGFPQADTPRGGYSNVALESPTLSAGQSLKLPRKNPFAEGFEAPHRKTILFHIVLCVVTYPILLLVTIIARERSLFWTRFIVGLGCGILGLIIGLSLLKLAQPLLEAVTWATVIHQSRAHENPGVRLRDLAATARDPTSPLTGLKLLWDRAMYPGTSRSAREHYDRRWWSIYVAFFLLLVAIAGSLSFVLGRLVDITTAVIHQRESYQEVYVMGASSEEDLARASGLRTTFDNYILTWTLSPSSTHGGLPPVVSFNWQNDTVHFAEIITSQLLADGSGFGTFDTESKNASTSEPNMNEMTTMDKAKQVIPGAILSVTLSANGLTYMFTPHATLETLFSSFDMVYPRSQMIPFDPTKTLKANDTLPLGWNPDDIALGVTFYNNGVGHSFFSRQVPTGEDFNGWVTIEQVLVRLNTTYTPEGRFARLSDSNLPDQFGNPTWYGYDAAVCVQLFEPWVLEVYNSTTGLPASLRIVEQGSIVRSAQVDYEKLFGTPMVDNDVSKELNSSKLEDVYVVAHENSIHQIIKDNGRDSFYVPSPTVRETGVPSLMPSLNVAPPQVVSFTDGKGALGYTQLSAERFAQVRGLADASNILPYFSGSGKILARRYDDLALSSASINPLPTGIYLGFILIIGLLAGFFVPKLPMDVPRRGFELYTWMAAFHADELVGEGRSTGIARNMELDEIAERLGDLKFRYVNPQHGAPEA</sequence>
<feature type="transmembrane region" description="Helical" evidence="1">
    <location>
        <begin position="666"/>
        <end position="684"/>
    </location>
</feature>
<keyword evidence="1" id="KW-0472">Membrane</keyword>
<feature type="transmembrane region" description="Helical" evidence="1">
    <location>
        <begin position="215"/>
        <end position="237"/>
    </location>
</feature>
<reference evidence="2" key="1">
    <citation type="submission" date="2021-02" db="EMBL/GenBank/DDBJ databases">
        <authorList>
            <person name="Nieuwenhuis M."/>
            <person name="Van De Peppel L.J.J."/>
        </authorList>
    </citation>
    <scope>NUCLEOTIDE SEQUENCE</scope>
    <source>
        <strain evidence="2">D49</strain>
    </source>
</reference>
<gene>
    <name evidence="2" type="ORF">H0H81_006415</name>
</gene>
<dbReference type="Proteomes" id="UP000717328">
    <property type="component" value="Unassembled WGS sequence"/>
</dbReference>
<keyword evidence="1" id="KW-1133">Transmembrane helix</keyword>
<dbReference type="AlphaFoldDB" id="A0A9P7FXR1"/>
<dbReference type="EMBL" id="JABCKI010005730">
    <property type="protein sequence ID" value="KAG5639156.1"/>
    <property type="molecule type" value="Genomic_DNA"/>
</dbReference>
<feature type="transmembrane region" description="Helical" evidence="1">
    <location>
        <begin position="96"/>
        <end position="117"/>
    </location>
</feature>
<reference evidence="2" key="2">
    <citation type="submission" date="2021-10" db="EMBL/GenBank/DDBJ databases">
        <title>Phylogenomics reveals ancestral predisposition of the termite-cultivated fungus Termitomyces towards a domesticated lifestyle.</title>
        <authorList>
            <person name="Auxier B."/>
            <person name="Grum-Grzhimaylo A."/>
            <person name="Cardenas M.E."/>
            <person name="Lodge J.D."/>
            <person name="Laessoe T."/>
            <person name="Pedersen O."/>
            <person name="Smith M.E."/>
            <person name="Kuyper T.W."/>
            <person name="Franco-Molano E.A."/>
            <person name="Baroni T.J."/>
            <person name="Aanen D.K."/>
        </authorList>
    </citation>
    <scope>NUCLEOTIDE SEQUENCE</scope>
    <source>
        <strain evidence="2">D49</strain>
    </source>
</reference>
<feature type="transmembrane region" description="Helical" evidence="1">
    <location>
        <begin position="123"/>
        <end position="145"/>
    </location>
</feature>
<evidence type="ECO:0000313" key="2">
    <source>
        <dbReference type="EMBL" id="KAG5639156.1"/>
    </source>
</evidence>
<keyword evidence="3" id="KW-1185">Reference proteome</keyword>
<proteinExistence type="predicted"/>
<name>A0A9P7FXR1_9AGAR</name>
<keyword evidence="1" id="KW-0812">Transmembrane</keyword>